<dbReference type="Proteomes" id="UP001362999">
    <property type="component" value="Unassembled WGS sequence"/>
</dbReference>
<comment type="caution">
    <text evidence="2">The sequence shown here is derived from an EMBL/GenBank/DDBJ whole genome shotgun (WGS) entry which is preliminary data.</text>
</comment>
<evidence type="ECO:0000313" key="3">
    <source>
        <dbReference type="Proteomes" id="UP001362999"/>
    </source>
</evidence>
<organism evidence="2 3">
    <name type="scientific">Favolaschia claudopus</name>
    <dbReference type="NCBI Taxonomy" id="2862362"/>
    <lineage>
        <taxon>Eukaryota</taxon>
        <taxon>Fungi</taxon>
        <taxon>Dikarya</taxon>
        <taxon>Basidiomycota</taxon>
        <taxon>Agaricomycotina</taxon>
        <taxon>Agaricomycetes</taxon>
        <taxon>Agaricomycetidae</taxon>
        <taxon>Agaricales</taxon>
        <taxon>Marasmiineae</taxon>
        <taxon>Mycenaceae</taxon>
        <taxon>Favolaschia</taxon>
    </lineage>
</organism>
<dbReference type="EMBL" id="JAWWNJ010000097">
    <property type="protein sequence ID" value="KAK6996401.1"/>
    <property type="molecule type" value="Genomic_DNA"/>
</dbReference>
<evidence type="ECO:0000313" key="2">
    <source>
        <dbReference type="EMBL" id="KAK6996401.1"/>
    </source>
</evidence>
<proteinExistence type="predicted"/>
<accession>A0AAW0A0C3</accession>
<feature type="region of interest" description="Disordered" evidence="1">
    <location>
        <begin position="126"/>
        <end position="146"/>
    </location>
</feature>
<reference evidence="2 3" key="1">
    <citation type="journal article" date="2024" name="J Genomics">
        <title>Draft genome sequencing and assembly of Favolaschia claudopus CIRM-BRFM 2984 isolated from oak limbs.</title>
        <authorList>
            <person name="Navarro D."/>
            <person name="Drula E."/>
            <person name="Chaduli D."/>
            <person name="Cazenave R."/>
            <person name="Ahrendt S."/>
            <person name="Wang J."/>
            <person name="Lipzen A."/>
            <person name="Daum C."/>
            <person name="Barry K."/>
            <person name="Grigoriev I.V."/>
            <person name="Favel A."/>
            <person name="Rosso M.N."/>
            <person name="Martin F."/>
        </authorList>
    </citation>
    <scope>NUCLEOTIDE SEQUENCE [LARGE SCALE GENOMIC DNA]</scope>
    <source>
        <strain evidence="2 3">CIRM-BRFM 2984</strain>
    </source>
</reference>
<evidence type="ECO:0000256" key="1">
    <source>
        <dbReference type="SAM" id="MobiDB-lite"/>
    </source>
</evidence>
<gene>
    <name evidence="2" type="ORF">R3P38DRAFT_1961229</name>
</gene>
<dbReference type="AlphaFoldDB" id="A0AAW0A0C3"/>
<name>A0AAW0A0C3_9AGAR</name>
<feature type="compositionally biased region" description="Basic and acidic residues" evidence="1">
    <location>
        <begin position="130"/>
        <end position="145"/>
    </location>
</feature>
<protein>
    <submittedName>
        <fullName evidence="2">Uncharacterized protein</fullName>
    </submittedName>
</protein>
<keyword evidence="3" id="KW-1185">Reference proteome</keyword>
<sequence>MRHRGLGYISRVPDIKSARTSTSSSINPAQTPMHPFVFLLPLSLPWLTAARLFDGLQVPLSGDHSTLSPPDQPEDLFTCDGLTIASFNIPNHGNYKPVLERLPGGTNGCAYKFAPGWPTNNCGVTAAKTPNDEGRSYPDDPERPNQSEAGILRQIAELCAHTKDISGRDWLVTKMHPGQWLTSTGAYKKMIESQNPDICRPFYQNAYKAVFTNVKHYIDRYGCAHKGGTEMNEANVLLEVAENGAITAHVVDWAAADCSNGNKEPAESLRLARQLCADYAYYGPQPPNWCGLTVPQAEAYCKGLQ</sequence>